<dbReference type="EMBL" id="CP089286">
    <property type="protein sequence ID" value="UTO55660.1"/>
    <property type="molecule type" value="Genomic_DNA"/>
</dbReference>
<sequence>MLRELRSAVINESLLIESILISRGLFLVTEFNNLGLSMQELFLLEV</sequence>
<proteinExistence type="predicted"/>
<organism evidence="1 2">
    <name type="scientific">Neoehrlichia mikurensis</name>
    <dbReference type="NCBI Taxonomy" id="89586"/>
    <lineage>
        <taxon>Bacteria</taxon>
        <taxon>Pseudomonadati</taxon>
        <taxon>Pseudomonadota</taxon>
        <taxon>Alphaproteobacteria</taxon>
        <taxon>Rickettsiales</taxon>
        <taxon>Anaplasmataceae</taxon>
        <taxon>Candidatus Neoehrlichia</taxon>
    </lineage>
</organism>
<reference evidence="1" key="1">
    <citation type="journal article" date="2022" name="Microorganisms">
        <title>Assembly and Comparison of Ca. Neoehrlichia mikurensis Genomes.</title>
        <authorList>
            <person name="Azagi T."/>
            <person name="Dirks R.P."/>
            <person name="Yebra-Pimentel E.S."/>
            <person name="Schaap P.J."/>
            <person name="Koehorst J.J."/>
            <person name="Esser H.J."/>
            <person name="Sprong H."/>
        </authorList>
    </citation>
    <scope>NUCLEOTIDE SEQUENCE</scope>
    <source>
        <strain evidence="1">18-2837</strain>
    </source>
</reference>
<name>A0A9Q9BST4_9RICK</name>
<dbReference type="Proteomes" id="UP001059822">
    <property type="component" value="Chromosome"/>
</dbReference>
<protein>
    <submittedName>
        <fullName evidence="1">Uncharacterized protein</fullName>
    </submittedName>
</protein>
<dbReference type="RefSeq" id="WP_218193811.1">
    <property type="nucleotide sequence ID" value="NZ_CP054597.1"/>
</dbReference>
<gene>
    <name evidence="1" type="ORF">LUA82_01050</name>
</gene>
<evidence type="ECO:0000313" key="2">
    <source>
        <dbReference type="Proteomes" id="UP001059822"/>
    </source>
</evidence>
<evidence type="ECO:0000313" key="1">
    <source>
        <dbReference type="EMBL" id="UTO55660.1"/>
    </source>
</evidence>
<accession>A0A9Q9BST4</accession>
<dbReference type="AlphaFoldDB" id="A0A9Q9BST4"/>